<dbReference type="Proteomes" id="UP000694845">
    <property type="component" value="Unplaced"/>
</dbReference>
<feature type="region of interest" description="Disordered" evidence="1">
    <location>
        <begin position="527"/>
        <end position="548"/>
    </location>
</feature>
<dbReference type="KEGG" id="aplc:110980660"/>
<dbReference type="PANTHER" id="PTHR21301:SF11">
    <property type="entry name" value="GIY-YIG DOMAIN-CONTAINING PROTEIN"/>
    <property type="match status" value="1"/>
</dbReference>
<name>A0A8B7YJ15_ACAPL</name>
<sequence length="591" mass="67104">MPTPCRHLQSKESLTKHTVVNMSKRSLSSSEEKVLALGLNFKLIPRSLPKEEIIQATEPTLRRLDKTTADEILVDISQALRKHKNHKPKPNREDRSAIKSLCQDKSIHILLADKGNATVVMDRVEYDQKIMDILNSGSYRELRIDPTVAIERKLQQKLLSLHRSGNITEQLYRQLRPSNSRCPRFFGQPKIHKKETPLRPIVASRGGPTNNTARHLAKILRPLVGNSQHHIKNSDEFLSIIQDLRLKPGDIMVSFDVVSLLTSVHPTQALPPPQDLAPPVDDTFVIWEHGQDNLQLFLDHLNGLHSNIQFTMEQERNGSILFLDVEVSRREDGSLAQRVYRKPTHTDRYLNSASFHHPKINSSVNRALIRRAYNIGDQKHLHKEIHHISTALQRNGYQPKQIKTDQDPRSNPLSGRGVPYTQSQLDKAPSSVTLPYLGHTSYYIQRILSKHNIKVFHTAPLKIHGMLASRKDRQDPHRRPGVYKIPCQCGKVYIGETGRGLPTRIKEHKAHGRKGDYEKSVIIKHSHAEDHTITGKKPNSSLASNNGTQDELEKWVSYTRQPSPATAHHQLTCISTQVDPPAAYSFHLTTQ</sequence>
<dbReference type="OrthoDB" id="10060112at2759"/>
<keyword evidence="3" id="KW-1185">Reference proteome</keyword>
<accession>A0A8B7YJ15</accession>
<gene>
    <name evidence="4" type="primary">LOC110980660</name>
</gene>
<dbReference type="PANTHER" id="PTHR21301">
    <property type="entry name" value="REVERSE TRANSCRIPTASE"/>
    <property type="match status" value="1"/>
</dbReference>
<protein>
    <submittedName>
        <fullName evidence="4">Uncharacterized protein LOC110980660</fullName>
    </submittedName>
</protein>
<dbReference type="AlphaFoldDB" id="A0A8B7YJ15"/>
<feature type="domain" description="Helix-turn-helix" evidence="2">
    <location>
        <begin position="348"/>
        <end position="404"/>
    </location>
</feature>
<dbReference type="Pfam" id="PF26215">
    <property type="entry name" value="HTH_animal"/>
    <property type="match status" value="1"/>
</dbReference>
<dbReference type="GeneID" id="110980660"/>
<dbReference type="InterPro" id="IPR058912">
    <property type="entry name" value="HTH_animal"/>
</dbReference>
<dbReference type="RefSeq" id="XP_022093238.1">
    <property type="nucleotide sequence ID" value="XM_022237546.1"/>
</dbReference>
<dbReference type="OMA" id="EIHHIST"/>
<reference evidence="4" key="1">
    <citation type="submission" date="2025-08" db="UniProtKB">
        <authorList>
            <consortium name="RefSeq"/>
        </authorList>
    </citation>
    <scope>IDENTIFICATION</scope>
</reference>
<evidence type="ECO:0000256" key="1">
    <source>
        <dbReference type="SAM" id="MobiDB-lite"/>
    </source>
</evidence>
<feature type="compositionally biased region" description="Polar residues" evidence="1">
    <location>
        <begin position="537"/>
        <end position="548"/>
    </location>
</feature>
<organism evidence="3 4">
    <name type="scientific">Acanthaster planci</name>
    <name type="common">Crown-of-thorns starfish</name>
    <dbReference type="NCBI Taxonomy" id="133434"/>
    <lineage>
        <taxon>Eukaryota</taxon>
        <taxon>Metazoa</taxon>
        <taxon>Echinodermata</taxon>
        <taxon>Eleutherozoa</taxon>
        <taxon>Asterozoa</taxon>
        <taxon>Asteroidea</taxon>
        <taxon>Valvatacea</taxon>
        <taxon>Valvatida</taxon>
        <taxon>Acanthasteridae</taxon>
        <taxon>Acanthaster</taxon>
    </lineage>
</organism>
<feature type="region of interest" description="Disordered" evidence="1">
    <location>
        <begin position="392"/>
        <end position="423"/>
    </location>
</feature>
<evidence type="ECO:0000313" key="3">
    <source>
        <dbReference type="Proteomes" id="UP000694845"/>
    </source>
</evidence>
<proteinExistence type="predicted"/>
<evidence type="ECO:0000313" key="4">
    <source>
        <dbReference type="RefSeq" id="XP_022093238.1"/>
    </source>
</evidence>
<evidence type="ECO:0000259" key="2">
    <source>
        <dbReference type="Pfam" id="PF26215"/>
    </source>
</evidence>